<dbReference type="Gene3D" id="1.10.220.160">
    <property type="match status" value="1"/>
</dbReference>
<evidence type="ECO:0000313" key="3">
    <source>
        <dbReference type="EMBL" id="KAK5581485.1"/>
    </source>
</evidence>
<proteinExistence type="predicted"/>
<sequence length="413" mass="48059">MNNKLENNENDNDNDNDIYNYSKIIKIKETLETGKFIESKIDMKLGEIILKVQSPMCFSFHKHLVKKICYNCFMNSNDTKNPKFNKYKVDNNKNYIIGCSGCSLIYFCSDECFEKVMSKESFQDSTSTHIHTPLECLILSVFRENQTKSPNINTLHDQTENRMIINYLSKIAYSNIGFEKFDSLVLEMNQLVGGFNQLSTKFFKKEEIENIKNKSYMLKRLFSKFFFQIGDGIIEELYAKSQRNSFGLWKNSDECFGLSMYGCQTNINNNNSNNNNEDGSNNKSIINKIDKKISVSFFNHSCFPNCVRVQENQSISFYTLIPIKKGDELTISYIDIRMSLTNRLIHLNECYYFECKCKRCTLPSSSTLSLEIENIIQNYICKNESIKCTGSLYLPPNNQTQRICNFCKWKESD</sequence>
<evidence type="ECO:0000259" key="2">
    <source>
        <dbReference type="PROSITE" id="PS50280"/>
    </source>
</evidence>
<dbReference type="CDD" id="cd20071">
    <property type="entry name" value="SET_SMYD"/>
    <property type="match status" value="1"/>
</dbReference>
<dbReference type="Gene3D" id="2.170.270.10">
    <property type="entry name" value="SET domain"/>
    <property type="match status" value="1"/>
</dbReference>
<protein>
    <recommendedName>
        <fullName evidence="2">SET domain-containing protein</fullName>
    </recommendedName>
</protein>
<dbReference type="AlphaFoldDB" id="A0AAN7U493"/>
<dbReference type="PANTHER" id="PTHR12197">
    <property type="entry name" value="HISTONE-LYSINE N-METHYLTRANSFERASE SMYD"/>
    <property type="match status" value="1"/>
</dbReference>
<gene>
    <name evidence="3" type="ORF">RB653_001518</name>
</gene>
<name>A0AAN7U493_9MYCE</name>
<comment type="function">
    <text evidence="1">Probable methyltransferase.</text>
</comment>
<dbReference type="Gene3D" id="6.10.140.2220">
    <property type="match status" value="1"/>
</dbReference>
<comment type="caution">
    <text evidence="3">The sequence shown here is derived from an EMBL/GenBank/DDBJ whole genome shotgun (WGS) entry which is preliminary data.</text>
</comment>
<dbReference type="Proteomes" id="UP001344447">
    <property type="component" value="Unassembled WGS sequence"/>
</dbReference>
<keyword evidence="4" id="KW-1185">Reference proteome</keyword>
<evidence type="ECO:0000256" key="1">
    <source>
        <dbReference type="ARBA" id="ARBA00004038"/>
    </source>
</evidence>
<dbReference type="SMART" id="SM00317">
    <property type="entry name" value="SET"/>
    <property type="match status" value="1"/>
</dbReference>
<dbReference type="InterPro" id="IPR046341">
    <property type="entry name" value="SET_dom_sf"/>
</dbReference>
<organism evidence="3 4">
    <name type="scientific">Dictyostelium firmibasis</name>
    <dbReference type="NCBI Taxonomy" id="79012"/>
    <lineage>
        <taxon>Eukaryota</taxon>
        <taxon>Amoebozoa</taxon>
        <taxon>Evosea</taxon>
        <taxon>Eumycetozoa</taxon>
        <taxon>Dictyostelia</taxon>
        <taxon>Dictyosteliales</taxon>
        <taxon>Dictyosteliaceae</taxon>
        <taxon>Dictyostelium</taxon>
    </lineage>
</organism>
<dbReference type="PANTHER" id="PTHR12197:SF251">
    <property type="entry name" value="EG:BACR7C10.4 PROTEIN"/>
    <property type="match status" value="1"/>
</dbReference>
<dbReference type="InterPro" id="IPR050869">
    <property type="entry name" value="H3K4_H4K5_MeTrfase"/>
</dbReference>
<dbReference type="EMBL" id="JAVFKY010000002">
    <property type="protein sequence ID" value="KAK5581485.1"/>
    <property type="molecule type" value="Genomic_DNA"/>
</dbReference>
<dbReference type="Pfam" id="PF00856">
    <property type="entry name" value="SET"/>
    <property type="match status" value="1"/>
</dbReference>
<dbReference type="GO" id="GO:0005634">
    <property type="term" value="C:nucleus"/>
    <property type="evidence" value="ECO:0007669"/>
    <property type="project" value="TreeGrafter"/>
</dbReference>
<dbReference type="InterPro" id="IPR001214">
    <property type="entry name" value="SET_dom"/>
</dbReference>
<dbReference type="PROSITE" id="PS50280">
    <property type="entry name" value="SET"/>
    <property type="match status" value="1"/>
</dbReference>
<reference evidence="3 4" key="1">
    <citation type="submission" date="2023-11" db="EMBL/GenBank/DDBJ databases">
        <title>Dfirmibasis_genome.</title>
        <authorList>
            <person name="Edelbroek B."/>
            <person name="Kjellin J."/>
            <person name="Jerlstrom-Hultqvist J."/>
            <person name="Soderbom F."/>
        </authorList>
    </citation>
    <scope>NUCLEOTIDE SEQUENCE [LARGE SCALE GENOMIC DNA]</scope>
    <source>
        <strain evidence="3 4">TNS-C-14</strain>
    </source>
</reference>
<accession>A0AAN7U493</accession>
<evidence type="ECO:0000313" key="4">
    <source>
        <dbReference type="Proteomes" id="UP001344447"/>
    </source>
</evidence>
<feature type="domain" description="SET" evidence="2">
    <location>
        <begin position="204"/>
        <end position="334"/>
    </location>
</feature>
<dbReference type="SUPFAM" id="SSF82199">
    <property type="entry name" value="SET domain"/>
    <property type="match status" value="1"/>
</dbReference>